<accession>A0ABR8ZCT8</accession>
<proteinExistence type="predicted"/>
<keyword evidence="2" id="KW-1185">Reference proteome</keyword>
<protein>
    <submittedName>
        <fullName evidence="1">Uncharacterized protein</fullName>
    </submittedName>
</protein>
<dbReference type="Proteomes" id="UP000637299">
    <property type="component" value="Unassembled WGS sequence"/>
</dbReference>
<reference evidence="1 2" key="1">
    <citation type="submission" date="2020-09" db="EMBL/GenBank/DDBJ databases">
        <title>Genome seq and assembly of Chryseobacterium sp.</title>
        <authorList>
            <person name="Chhetri G."/>
        </authorList>
    </citation>
    <scope>NUCLEOTIDE SEQUENCE [LARGE SCALE GENOMIC DNA]</scope>
    <source>
        <strain evidence="1 2">GCR10</strain>
    </source>
</reference>
<dbReference type="EMBL" id="JACYFS010000003">
    <property type="protein sequence ID" value="MBD8083102.1"/>
    <property type="molecule type" value="Genomic_DNA"/>
</dbReference>
<evidence type="ECO:0000313" key="1">
    <source>
        <dbReference type="EMBL" id="MBD8083102.1"/>
    </source>
</evidence>
<sequence length="69" mass="8086">MIQYIWDIDYTQREFDPCGYSKITIKNKEDASRSLIIFDKTKPANEIDKTEHAFAFIAGENRKEITITL</sequence>
<organism evidence="1 2">
    <name type="scientific">Chryseobacterium caseinilyticum</name>
    <dbReference type="NCBI Taxonomy" id="2771428"/>
    <lineage>
        <taxon>Bacteria</taxon>
        <taxon>Pseudomonadati</taxon>
        <taxon>Bacteroidota</taxon>
        <taxon>Flavobacteriia</taxon>
        <taxon>Flavobacteriales</taxon>
        <taxon>Weeksellaceae</taxon>
        <taxon>Chryseobacterium group</taxon>
        <taxon>Chryseobacterium</taxon>
    </lineage>
</organism>
<comment type="caution">
    <text evidence="1">The sequence shown here is derived from an EMBL/GenBank/DDBJ whole genome shotgun (WGS) entry which is preliminary data.</text>
</comment>
<evidence type="ECO:0000313" key="2">
    <source>
        <dbReference type="Proteomes" id="UP000637299"/>
    </source>
</evidence>
<name>A0ABR8ZCT8_9FLAO</name>
<gene>
    <name evidence="1" type="ORF">IC610_11825</name>
</gene>
<dbReference type="RefSeq" id="WP_191737042.1">
    <property type="nucleotide sequence ID" value="NZ_JACYFS010000003.1"/>
</dbReference>